<comment type="subcellular location">
    <subcellularLocation>
        <location evidence="10">Cell membrane</location>
        <topology evidence="10">Peripheral membrane protein</topology>
    </subcellularLocation>
    <subcellularLocation>
        <location evidence="2">Membrane</location>
        <topology evidence="2">Peripheral membrane protein</topology>
    </subcellularLocation>
</comment>
<evidence type="ECO:0000256" key="3">
    <source>
        <dbReference type="ARBA" id="ARBA00007681"/>
    </source>
</evidence>
<keyword evidence="4 10" id="KW-0813">Transport</keyword>
<dbReference type="PANTHER" id="PTHR11693">
    <property type="entry name" value="ATP SYNTHASE GAMMA CHAIN"/>
    <property type="match status" value="1"/>
</dbReference>
<sequence length="295" mass="34087">MANMTEIRSRMKSIQETMKITNAMYLISSTKLRKAREKLDATAPYFELLQSTIKDILFHSPDINHTFFDQRKKIKPEDKKRGYVVMTADKGMAGAYNHNVLKLAEEKLAKGNNNTLFVIGQMGRQYFMRKKVRIDGEFLYTAQDPSMWRARNIAETLVDLYRKENLDEIYIIYTKMITPLKSEPEIIQILPLKRQSFEEMNVELEKYHKIADYSPSPKVVMDHLVPNYVKGLIYGALVESFSSEQNARMMAMQGATDSARDMIKELSLLYNRARQAAITQEITEIVSGAKAFQKK</sequence>
<dbReference type="GO" id="GO:0005524">
    <property type="term" value="F:ATP binding"/>
    <property type="evidence" value="ECO:0007669"/>
    <property type="project" value="UniProtKB-UniRule"/>
</dbReference>
<name>A0A4P8IIN0_9FIRM</name>
<dbReference type="InterPro" id="IPR035968">
    <property type="entry name" value="ATP_synth_F1_ATPase_gsu"/>
</dbReference>
<evidence type="ECO:0000256" key="4">
    <source>
        <dbReference type="ARBA" id="ARBA00022448"/>
    </source>
</evidence>
<evidence type="ECO:0000313" key="12">
    <source>
        <dbReference type="Proteomes" id="UP000298653"/>
    </source>
</evidence>
<dbReference type="NCBIfam" id="TIGR01146">
    <property type="entry name" value="ATPsyn_F1gamma"/>
    <property type="match status" value="1"/>
</dbReference>
<reference evidence="11 12" key="1">
    <citation type="submission" date="2019-05" db="EMBL/GenBank/DDBJ databases">
        <title>Complete genome sequencing of Anaerostipes rhamnosivorans.</title>
        <authorList>
            <person name="Bui T.P.N."/>
            <person name="de Vos W.M."/>
        </authorList>
    </citation>
    <scope>NUCLEOTIDE SEQUENCE [LARGE SCALE GENOMIC DNA]</scope>
    <source>
        <strain evidence="11 12">1y2</strain>
    </source>
</reference>
<gene>
    <name evidence="10" type="primary">atpG</name>
    <name evidence="11" type="ORF">AR1Y2_2399</name>
</gene>
<keyword evidence="9 10" id="KW-0066">ATP synthesis</keyword>
<keyword evidence="12" id="KW-1185">Reference proteome</keyword>
<proteinExistence type="inferred from homology"/>
<dbReference type="Proteomes" id="UP000298653">
    <property type="component" value="Chromosome"/>
</dbReference>
<dbReference type="GO" id="GO:0042777">
    <property type="term" value="P:proton motive force-driven plasma membrane ATP synthesis"/>
    <property type="evidence" value="ECO:0007669"/>
    <property type="project" value="UniProtKB-UniRule"/>
</dbReference>
<evidence type="ECO:0000256" key="9">
    <source>
        <dbReference type="ARBA" id="ARBA00023310"/>
    </source>
</evidence>
<evidence type="ECO:0000256" key="5">
    <source>
        <dbReference type="ARBA" id="ARBA00022781"/>
    </source>
</evidence>
<evidence type="ECO:0000256" key="8">
    <source>
        <dbReference type="ARBA" id="ARBA00023196"/>
    </source>
</evidence>
<dbReference type="InterPro" id="IPR000131">
    <property type="entry name" value="ATP_synth_F1_gsu"/>
</dbReference>
<dbReference type="Gene3D" id="3.40.1380.10">
    <property type="match status" value="1"/>
</dbReference>
<keyword evidence="10" id="KW-1003">Cell membrane</keyword>
<keyword evidence="8 10" id="KW-0139">CF(1)</keyword>
<dbReference type="PANTHER" id="PTHR11693:SF22">
    <property type="entry name" value="ATP SYNTHASE SUBUNIT GAMMA, MITOCHONDRIAL"/>
    <property type="match status" value="1"/>
</dbReference>
<evidence type="ECO:0000256" key="1">
    <source>
        <dbReference type="ARBA" id="ARBA00003456"/>
    </source>
</evidence>
<evidence type="ECO:0000256" key="7">
    <source>
        <dbReference type="ARBA" id="ARBA00023136"/>
    </source>
</evidence>
<organism evidence="11 12">
    <name type="scientific">Anaerostipes rhamnosivorans</name>
    <dbReference type="NCBI Taxonomy" id="1229621"/>
    <lineage>
        <taxon>Bacteria</taxon>
        <taxon>Bacillati</taxon>
        <taxon>Bacillota</taxon>
        <taxon>Clostridia</taxon>
        <taxon>Lachnospirales</taxon>
        <taxon>Lachnospiraceae</taxon>
        <taxon>Anaerostipes</taxon>
    </lineage>
</organism>
<keyword evidence="7 10" id="KW-0472">Membrane</keyword>
<dbReference type="GO" id="GO:0005886">
    <property type="term" value="C:plasma membrane"/>
    <property type="evidence" value="ECO:0007669"/>
    <property type="project" value="UniProtKB-SubCell"/>
</dbReference>
<dbReference type="Gene3D" id="1.10.287.80">
    <property type="entry name" value="ATP synthase, gamma subunit, helix hairpin domain"/>
    <property type="match status" value="1"/>
</dbReference>
<dbReference type="GO" id="GO:0046933">
    <property type="term" value="F:proton-transporting ATP synthase activity, rotational mechanism"/>
    <property type="evidence" value="ECO:0007669"/>
    <property type="project" value="UniProtKB-UniRule"/>
</dbReference>
<evidence type="ECO:0000313" key="11">
    <source>
        <dbReference type="EMBL" id="QCP35853.1"/>
    </source>
</evidence>
<evidence type="ECO:0000256" key="10">
    <source>
        <dbReference type="HAMAP-Rule" id="MF_00815"/>
    </source>
</evidence>
<dbReference type="InterPro" id="IPR023632">
    <property type="entry name" value="ATP_synth_F1_gsu_CS"/>
</dbReference>
<comment type="similarity">
    <text evidence="3 10">Belongs to the ATPase gamma chain family.</text>
</comment>
<dbReference type="PROSITE" id="PS00153">
    <property type="entry name" value="ATPASE_GAMMA"/>
    <property type="match status" value="1"/>
</dbReference>
<dbReference type="CDD" id="cd12151">
    <property type="entry name" value="F1-ATPase_gamma"/>
    <property type="match status" value="1"/>
</dbReference>
<keyword evidence="6 10" id="KW-0406">Ion transport</keyword>
<accession>A0A4P8IIN0</accession>
<dbReference type="OrthoDB" id="9812769at2"/>
<dbReference type="AlphaFoldDB" id="A0A4P8IIN0"/>
<comment type="function">
    <text evidence="1 10">Produces ATP from ADP in the presence of a proton gradient across the membrane. The gamma chain is believed to be important in regulating ATPase activity and the flow of protons through the CF(0) complex.</text>
</comment>
<dbReference type="PRINTS" id="PR00126">
    <property type="entry name" value="ATPASEGAMMA"/>
</dbReference>
<evidence type="ECO:0000256" key="2">
    <source>
        <dbReference type="ARBA" id="ARBA00004170"/>
    </source>
</evidence>
<dbReference type="SUPFAM" id="SSF52943">
    <property type="entry name" value="ATP synthase (F1-ATPase), gamma subunit"/>
    <property type="match status" value="1"/>
</dbReference>
<dbReference type="KEGG" id="arf:AR1Y2_2399"/>
<dbReference type="GO" id="GO:0045259">
    <property type="term" value="C:proton-transporting ATP synthase complex"/>
    <property type="evidence" value="ECO:0007669"/>
    <property type="project" value="UniProtKB-KW"/>
</dbReference>
<dbReference type="RefSeq" id="WP_137329160.1">
    <property type="nucleotide sequence ID" value="NZ_CP040058.1"/>
</dbReference>
<evidence type="ECO:0000256" key="6">
    <source>
        <dbReference type="ARBA" id="ARBA00023065"/>
    </source>
</evidence>
<dbReference type="Pfam" id="PF00231">
    <property type="entry name" value="ATP-synt"/>
    <property type="match status" value="1"/>
</dbReference>
<dbReference type="EMBL" id="CP040058">
    <property type="protein sequence ID" value="QCP35853.1"/>
    <property type="molecule type" value="Genomic_DNA"/>
</dbReference>
<comment type="subunit">
    <text evidence="10">F-type ATPases have 2 components, CF(1) - the catalytic core - and CF(0) - the membrane proton channel. CF(1) has five subunits: alpha(3), beta(3), gamma(1), delta(1), epsilon(1). CF(0) has three main subunits: a, b and c.</text>
</comment>
<protein>
    <recommendedName>
        <fullName evidence="10">ATP synthase gamma chain</fullName>
    </recommendedName>
    <alternativeName>
        <fullName evidence="10">ATP synthase F1 sector gamma subunit</fullName>
    </alternativeName>
    <alternativeName>
        <fullName evidence="10">F-ATPase gamma subunit</fullName>
    </alternativeName>
</protein>
<dbReference type="HAMAP" id="MF_00815">
    <property type="entry name" value="ATP_synth_gamma_bact"/>
    <property type="match status" value="1"/>
</dbReference>
<keyword evidence="5 10" id="KW-0375">Hydrogen ion transport</keyword>